<dbReference type="EnsemblBacteria" id="AAM06005">
    <property type="protein sequence ID" value="AAM06005"/>
    <property type="gene ID" value="MA_2627"/>
</dbReference>
<evidence type="ECO:0008006" key="4">
    <source>
        <dbReference type="Google" id="ProtNLM"/>
    </source>
</evidence>
<reference evidence="2 3" key="1">
    <citation type="journal article" date="2002" name="Genome Res.">
        <title>The genome of Methanosarcina acetivorans reveals extensive metabolic and physiological diversity.</title>
        <authorList>
            <person name="Galagan J.E."/>
            <person name="Nusbaum C."/>
            <person name="Roy A."/>
            <person name="Endrizzi M.G."/>
            <person name="Macdonald P."/>
            <person name="FitzHugh W."/>
            <person name="Calvo S."/>
            <person name="Engels R."/>
            <person name="Smirnov S."/>
            <person name="Atnoor D."/>
            <person name="Brown A."/>
            <person name="Allen N."/>
            <person name="Naylor J."/>
            <person name="Stange-Thomann N."/>
            <person name="DeArellano K."/>
            <person name="Johnson R."/>
            <person name="Linton L."/>
            <person name="McEwan P."/>
            <person name="McKernan K."/>
            <person name="Talamas J."/>
            <person name="Tirrell A."/>
            <person name="Ye W."/>
            <person name="Zimmer A."/>
            <person name="Barber R.D."/>
            <person name="Cann I."/>
            <person name="Graham D.E."/>
            <person name="Grahame D.A."/>
            <person name="Guss A."/>
            <person name="Hedderich R."/>
            <person name="Ingram-Smith C."/>
            <person name="Kuettner C.H."/>
            <person name="Krzycki J.A."/>
            <person name="Leigh J.A."/>
            <person name="Li W."/>
            <person name="Liu J."/>
            <person name="Mukhopadhyay B."/>
            <person name="Reeve J.N."/>
            <person name="Smith K."/>
            <person name="Springer T.A."/>
            <person name="Umayam L.A."/>
            <person name="White O."/>
            <person name="White R.H."/>
            <person name="de Macario E.C."/>
            <person name="Ferry J.G."/>
            <person name="Jarrell K.F."/>
            <person name="Jing H."/>
            <person name="Macario A.J.L."/>
            <person name="Paulsen I."/>
            <person name="Pritchett M."/>
            <person name="Sowers K.R."/>
            <person name="Swanson R.V."/>
            <person name="Zinder S.H."/>
            <person name="Lander E."/>
            <person name="Metcalf W.W."/>
            <person name="Birren B."/>
        </authorList>
    </citation>
    <scope>NUCLEOTIDE SEQUENCE [LARGE SCALE GENOMIC DNA]</scope>
    <source>
        <strain evidence="3">ATCC 35395 / DSM 2834 / JCM 12185 / C2A</strain>
    </source>
</reference>
<evidence type="ECO:0000256" key="1">
    <source>
        <dbReference type="SAM" id="Phobius"/>
    </source>
</evidence>
<evidence type="ECO:0000313" key="2">
    <source>
        <dbReference type="EMBL" id="AAM06005.1"/>
    </source>
</evidence>
<dbReference type="InParanoid" id="Q8TMM9"/>
<feature type="transmembrane region" description="Helical" evidence="1">
    <location>
        <begin position="62"/>
        <end position="85"/>
    </location>
</feature>
<dbReference type="EMBL" id="AE010299">
    <property type="protein sequence ID" value="AAM06005.1"/>
    <property type="molecule type" value="Genomic_DNA"/>
</dbReference>
<proteinExistence type="predicted"/>
<dbReference type="HOGENOM" id="CLU_097445_1_0_2"/>
<dbReference type="STRING" id="188937.MA_2627"/>
<accession>Q8TMM9</accession>
<dbReference type="AlphaFoldDB" id="Q8TMM9"/>
<dbReference type="Pfam" id="PF06897">
    <property type="entry name" value="DUF1269"/>
    <property type="match status" value="1"/>
</dbReference>
<gene>
    <name evidence="2" type="ordered locus">MA_2627</name>
</gene>
<keyword evidence="3" id="KW-1185">Reference proteome</keyword>
<organism evidence="2 3">
    <name type="scientific">Methanosarcina acetivorans (strain ATCC 35395 / DSM 2834 / JCM 12185 / C2A)</name>
    <dbReference type="NCBI Taxonomy" id="188937"/>
    <lineage>
        <taxon>Archaea</taxon>
        <taxon>Methanobacteriati</taxon>
        <taxon>Methanobacteriota</taxon>
        <taxon>Stenosarchaea group</taxon>
        <taxon>Methanomicrobia</taxon>
        <taxon>Methanosarcinales</taxon>
        <taxon>Methanosarcinaceae</taxon>
        <taxon>Methanosarcina</taxon>
    </lineage>
</organism>
<sequence>MRKEVLKMSELIVFAFSDDKGASEMDEAIKKLQKEQLITLDDAAVVVRNHDGKVKVKQAVNLVGAGTVGGAFWGMLIGLLFWMPWLGMAIGAITGAISGKLSDYGIDDDFIHEVAETIEPGGSALFLLISKWTEDKVLEELSKYNPKVVRTSLSKDEESKLKAAFGAGE</sequence>
<evidence type="ECO:0000313" key="3">
    <source>
        <dbReference type="Proteomes" id="UP000002487"/>
    </source>
</evidence>
<dbReference type="InterPro" id="IPR009200">
    <property type="entry name" value="DUF1269_membrane"/>
</dbReference>
<dbReference type="KEGG" id="mac:MA_2627"/>
<name>Q8TMM9_METAC</name>
<keyword evidence="1" id="KW-0472">Membrane</keyword>
<keyword evidence="1" id="KW-1133">Transmembrane helix</keyword>
<protein>
    <recommendedName>
        <fullName evidence="4">DUF1269 domain-containing protein</fullName>
    </recommendedName>
</protein>
<dbReference type="Proteomes" id="UP000002487">
    <property type="component" value="Chromosome"/>
</dbReference>
<dbReference type="PhylomeDB" id="Q8TMM9"/>
<keyword evidence="1" id="KW-0812">Transmembrane</keyword>